<feature type="region of interest" description="Disordered" evidence="1">
    <location>
        <begin position="196"/>
        <end position="282"/>
    </location>
</feature>
<feature type="compositionally biased region" description="Polar residues" evidence="1">
    <location>
        <begin position="331"/>
        <end position="340"/>
    </location>
</feature>
<keyword evidence="3" id="KW-1185">Reference proteome</keyword>
<dbReference type="Proteomes" id="UP000053558">
    <property type="component" value="Unassembled WGS sequence"/>
</dbReference>
<gene>
    <name evidence="2" type="ORF">CONPUDRAFT_160769</name>
</gene>
<evidence type="ECO:0000313" key="3">
    <source>
        <dbReference type="Proteomes" id="UP000053558"/>
    </source>
</evidence>
<feature type="compositionally biased region" description="Basic and acidic residues" evidence="1">
    <location>
        <begin position="400"/>
        <end position="425"/>
    </location>
</feature>
<dbReference type="EMBL" id="JH711739">
    <property type="protein sequence ID" value="EIW73738.1"/>
    <property type="molecule type" value="Genomic_DNA"/>
</dbReference>
<protein>
    <submittedName>
        <fullName evidence="2">Uncharacterized protein</fullName>
    </submittedName>
</protein>
<evidence type="ECO:0000256" key="1">
    <source>
        <dbReference type="SAM" id="MobiDB-lite"/>
    </source>
</evidence>
<dbReference type="GeneID" id="19204406"/>
<dbReference type="RefSeq" id="XP_007776085.1">
    <property type="nucleotide sequence ID" value="XM_007777895.1"/>
</dbReference>
<feature type="compositionally biased region" description="Polar residues" evidence="1">
    <location>
        <begin position="216"/>
        <end position="228"/>
    </location>
</feature>
<name>R7SC61_CONPW</name>
<sequence length="507" mass="54735">MSTSHQTAAQTAVGIFAGTDFLLWKPRMENHIRASGAGRALRMPRAVMLATNPSEAEINKWEDANDTAIGKIRECVSHDMNQFILNNDTALQMFATLEVRAGAQGITAAINEIKIALNTQIPADTDPNPALAKIMAAFSRFAGLGGVITDSTRAVILFSKIPAGYEPLKHQINNSTQLLTNLATSDIIQGMQASWDLRSSGQKKKKVTQVKEEQANKASSSTKQYNGQSSSDGKKKRPSKKERKEHQAQQQQQQQQKPAAANAASSSAPANATPSPAPQSAAPAAANYSATFTTPAPVYHVAHVASGPSGPSYSPPVYSAPTPDPRKRSHQPATAFQGRSSAPAPPHGTAGALKRQRDQGIAPTFEGTRAELPAFAGETPLIQRLSMGPSASPPLSARIEPVEEPSRPPKRTKFSDYKKRQKLGDRLAGGGSYVDDSATGHKGWLNAEAYAEYQQQKEDLRRSMAPTPVQVAEYGYEDDIEEFEGRRTGGVTRLRVDLVRNQFSRCR</sequence>
<organism evidence="2 3">
    <name type="scientific">Coniophora puteana (strain RWD-64-598)</name>
    <name type="common">Brown rot fungus</name>
    <dbReference type="NCBI Taxonomy" id="741705"/>
    <lineage>
        <taxon>Eukaryota</taxon>
        <taxon>Fungi</taxon>
        <taxon>Dikarya</taxon>
        <taxon>Basidiomycota</taxon>
        <taxon>Agaricomycotina</taxon>
        <taxon>Agaricomycetes</taxon>
        <taxon>Agaricomycetidae</taxon>
        <taxon>Boletales</taxon>
        <taxon>Coniophorineae</taxon>
        <taxon>Coniophoraceae</taxon>
        <taxon>Coniophora</taxon>
    </lineage>
</organism>
<reference evidence="3" key="1">
    <citation type="journal article" date="2012" name="Science">
        <title>The Paleozoic origin of enzymatic lignin decomposition reconstructed from 31 fungal genomes.</title>
        <authorList>
            <person name="Floudas D."/>
            <person name="Binder M."/>
            <person name="Riley R."/>
            <person name="Barry K."/>
            <person name="Blanchette R.A."/>
            <person name="Henrissat B."/>
            <person name="Martinez A.T."/>
            <person name="Otillar R."/>
            <person name="Spatafora J.W."/>
            <person name="Yadav J.S."/>
            <person name="Aerts A."/>
            <person name="Benoit I."/>
            <person name="Boyd A."/>
            <person name="Carlson A."/>
            <person name="Copeland A."/>
            <person name="Coutinho P.M."/>
            <person name="de Vries R.P."/>
            <person name="Ferreira P."/>
            <person name="Findley K."/>
            <person name="Foster B."/>
            <person name="Gaskell J."/>
            <person name="Glotzer D."/>
            <person name="Gorecki P."/>
            <person name="Heitman J."/>
            <person name="Hesse C."/>
            <person name="Hori C."/>
            <person name="Igarashi K."/>
            <person name="Jurgens J.A."/>
            <person name="Kallen N."/>
            <person name="Kersten P."/>
            <person name="Kohler A."/>
            <person name="Kuees U."/>
            <person name="Kumar T.K.A."/>
            <person name="Kuo A."/>
            <person name="LaButti K."/>
            <person name="Larrondo L.F."/>
            <person name="Lindquist E."/>
            <person name="Ling A."/>
            <person name="Lombard V."/>
            <person name="Lucas S."/>
            <person name="Lundell T."/>
            <person name="Martin R."/>
            <person name="McLaughlin D.J."/>
            <person name="Morgenstern I."/>
            <person name="Morin E."/>
            <person name="Murat C."/>
            <person name="Nagy L.G."/>
            <person name="Nolan M."/>
            <person name="Ohm R.A."/>
            <person name="Patyshakuliyeva A."/>
            <person name="Rokas A."/>
            <person name="Ruiz-Duenas F.J."/>
            <person name="Sabat G."/>
            <person name="Salamov A."/>
            <person name="Samejima M."/>
            <person name="Schmutz J."/>
            <person name="Slot J.C."/>
            <person name="St John F."/>
            <person name="Stenlid J."/>
            <person name="Sun H."/>
            <person name="Sun S."/>
            <person name="Syed K."/>
            <person name="Tsang A."/>
            <person name="Wiebenga A."/>
            <person name="Young D."/>
            <person name="Pisabarro A."/>
            <person name="Eastwood D.C."/>
            <person name="Martin F."/>
            <person name="Cullen D."/>
            <person name="Grigoriev I.V."/>
            <person name="Hibbett D.S."/>
        </authorList>
    </citation>
    <scope>NUCLEOTIDE SEQUENCE [LARGE SCALE GENOMIC DNA]</scope>
    <source>
        <strain evidence="3">RWD-64-598 SS2</strain>
    </source>
</reference>
<dbReference type="KEGG" id="cput:CONPUDRAFT_160769"/>
<dbReference type="OMA" id="CGAISSH"/>
<evidence type="ECO:0000313" key="2">
    <source>
        <dbReference type="EMBL" id="EIW73738.1"/>
    </source>
</evidence>
<feature type="region of interest" description="Disordered" evidence="1">
    <location>
        <begin position="304"/>
        <end position="434"/>
    </location>
</feature>
<proteinExistence type="predicted"/>
<dbReference type="AlphaFoldDB" id="R7SC61"/>
<feature type="compositionally biased region" description="Low complexity" evidence="1">
    <location>
        <begin position="304"/>
        <end position="321"/>
    </location>
</feature>
<feature type="compositionally biased region" description="Low complexity" evidence="1">
    <location>
        <begin position="248"/>
        <end position="282"/>
    </location>
</feature>
<accession>R7SC61</accession>